<proteinExistence type="predicted"/>
<dbReference type="EMBL" id="GL349498">
    <property type="protein sequence ID" value="KNC55301.1"/>
    <property type="molecule type" value="Genomic_DNA"/>
</dbReference>
<dbReference type="InterPro" id="IPR001810">
    <property type="entry name" value="F-box_dom"/>
</dbReference>
<evidence type="ECO:0000313" key="3">
    <source>
        <dbReference type="Proteomes" id="UP000054408"/>
    </source>
</evidence>
<evidence type="ECO:0000313" key="2">
    <source>
        <dbReference type="EMBL" id="KNC55301.1"/>
    </source>
</evidence>
<dbReference type="InterPro" id="IPR036047">
    <property type="entry name" value="F-box-like_dom_sf"/>
</dbReference>
<dbReference type="SUPFAM" id="SSF81383">
    <property type="entry name" value="F-box domain"/>
    <property type="match status" value="1"/>
</dbReference>
<accession>A0A0L0DTC1</accession>
<evidence type="ECO:0000259" key="1">
    <source>
        <dbReference type="PROSITE" id="PS50181"/>
    </source>
</evidence>
<reference evidence="2 3" key="1">
    <citation type="submission" date="2010-05" db="EMBL/GenBank/DDBJ databases">
        <title>The Genome Sequence of Thecamonas trahens ATCC 50062.</title>
        <authorList>
            <consortium name="The Broad Institute Genome Sequencing Platform"/>
            <person name="Russ C."/>
            <person name="Cuomo C."/>
            <person name="Shea T."/>
            <person name="Young S.K."/>
            <person name="Zeng Q."/>
            <person name="Koehrsen M."/>
            <person name="Haas B."/>
            <person name="Borodovsky M."/>
            <person name="Guigo R."/>
            <person name="Alvarado L."/>
            <person name="Berlin A."/>
            <person name="Bochicchio J."/>
            <person name="Borenstein D."/>
            <person name="Chapman S."/>
            <person name="Chen Z."/>
            <person name="Freedman E."/>
            <person name="Gellesch M."/>
            <person name="Goldberg J."/>
            <person name="Griggs A."/>
            <person name="Gujja S."/>
            <person name="Heilman E."/>
            <person name="Heiman D."/>
            <person name="Hepburn T."/>
            <person name="Howarth C."/>
            <person name="Jen D."/>
            <person name="Larson L."/>
            <person name="Mehta T."/>
            <person name="Park D."/>
            <person name="Pearson M."/>
            <person name="Roberts A."/>
            <person name="Saif S."/>
            <person name="Shenoy N."/>
            <person name="Sisk P."/>
            <person name="Stolte C."/>
            <person name="Sykes S."/>
            <person name="Thomson T."/>
            <person name="Walk T."/>
            <person name="White J."/>
            <person name="Yandava C."/>
            <person name="Burger G."/>
            <person name="Gray M.W."/>
            <person name="Holland P.W.H."/>
            <person name="King N."/>
            <person name="Lang F.B.F."/>
            <person name="Roger A.J."/>
            <person name="Ruiz-Trillo I."/>
            <person name="Lander E."/>
            <person name="Nusbaum C."/>
        </authorList>
    </citation>
    <scope>NUCLEOTIDE SEQUENCE [LARGE SCALE GENOMIC DNA]</scope>
    <source>
        <strain evidence="2 3">ATCC 50062</strain>
    </source>
</reference>
<protein>
    <recommendedName>
        <fullName evidence="1">F-box domain-containing protein</fullName>
    </recommendedName>
</protein>
<dbReference type="RefSeq" id="XP_013753121.1">
    <property type="nucleotide sequence ID" value="XM_013897667.1"/>
</dbReference>
<name>A0A0L0DTC1_THETB</name>
<dbReference type="GeneID" id="25569042"/>
<sequence length="979" mass="106673">MNAQVKRFLAGGVLAPQPWSMMRLVGERDGMVYKGVEAHVALLADAWMLVTGLGSSIIHGMPQSLSSAMASDIYEHTYNLALGISSTAGSWGTSAQFVAGLGVGGGGSALASPLATLPDEIVVYLMGFLDRTSYRALATTCSQMWRIAHDRLLLRRLLALELQPAAASAIEAELGESDTSGMFVAYTALADVRKVKSARPGVPRALFKLIQIAVFLAQHCSVFNYDDKLTTAIAHCRATWSKRCDSVFGIRNPVRALTNMVTTQVRMALERDPTTNIMTSILLPLFTELPRRIEAAPRRLTDLERHIGQPVDAVAPLVARSSPWLVRDFLFISCAEPTPIELETLARHLVIQQARLDAMGTITCIPYSFLPGLHNAISVCRGIVEARELDNEAETARLVALCSDMADAAKRYSEREAAFREGFGPELELQLSFPDVPKYAVVDVKEKKAFRAIVAGTSIPTWMTKAVYESIFEDEPAVSAATMGKLVHVFSTNSVGRIASSPMINLAKLTEEAATLITSRVVDRAKLRDVAKHALDARHDLKIVGIRNAAQLGRYINDKSDLPFAEKLKRVEDEAASLLALVAGPRLRMEALIAVGLYGAARASQLAREKAIGSLVVTKLSTRGNSIDLPPVLRFLEPEITQFLRFGGYRSKFSPESFAHCAAVVEHFGLSVGQAAVQTVLADVASLDRLPFVCEVMTMAQCALGTTDALTSLVSRPLRDIETWLETPDAATELEQVEAEVGVAFRLAKLWCALRFLVHAGLVDSLPSAEGLTTVINAFVAEPEPMADSVLQHLLVVAKAGTELVQARLDTLRAALLLPPWLGIETMLELEAPWAVLLANDEPLPSDNAATPVPPELARRMRYWPDADAHYVARHWSQLSPEVFFELEQMLTSACKLGERVSHRLLAIVIGQASVGFHVNELWPCPICGIHHAIQVSLASHLHVVHGVQLASRCSSCLSPLVHGVLRNAHNCPKRYNVW</sequence>
<dbReference type="CDD" id="cd09917">
    <property type="entry name" value="F-box_SF"/>
    <property type="match status" value="1"/>
</dbReference>
<dbReference type="AlphaFoldDB" id="A0A0L0DTC1"/>
<dbReference type="PROSITE" id="PS50181">
    <property type="entry name" value="FBOX"/>
    <property type="match status" value="1"/>
</dbReference>
<dbReference type="Proteomes" id="UP000054408">
    <property type="component" value="Unassembled WGS sequence"/>
</dbReference>
<gene>
    <name evidence="2" type="ORF">AMSG_10943</name>
</gene>
<keyword evidence="3" id="KW-1185">Reference proteome</keyword>
<organism evidence="2 3">
    <name type="scientific">Thecamonas trahens ATCC 50062</name>
    <dbReference type="NCBI Taxonomy" id="461836"/>
    <lineage>
        <taxon>Eukaryota</taxon>
        <taxon>Apusozoa</taxon>
        <taxon>Apusomonadida</taxon>
        <taxon>Apusomonadidae</taxon>
        <taxon>Thecamonas</taxon>
    </lineage>
</organism>
<feature type="domain" description="F-box" evidence="1">
    <location>
        <begin position="111"/>
        <end position="157"/>
    </location>
</feature>